<dbReference type="AlphaFoldDB" id="A0A1J1HEG7"/>
<keyword evidence="2" id="KW-1185">Reference proteome</keyword>
<dbReference type="Proteomes" id="UP000183832">
    <property type="component" value="Unassembled WGS sequence"/>
</dbReference>
<sequence>MCAGKGKKGVSWFLAQLEQFTEINFDPESFVKSVTKIHLRSVNTTISCRALKHNVERVRVGNNFNVEGHSHNNSSRLADDLPSQTFRIYKLMVYLKTASENSYKEKFLKCSMAEKMQAGF</sequence>
<reference evidence="1 2" key="1">
    <citation type="submission" date="2015-04" db="EMBL/GenBank/DDBJ databases">
        <authorList>
            <person name="Syromyatnikov M.Y."/>
            <person name="Popov V.N."/>
        </authorList>
    </citation>
    <scope>NUCLEOTIDE SEQUENCE [LARGE SCALE GENOMIC DNA]</scope>
</reference>
<evidence type="ECO:0000313" key="2">
    <source>
        <dbReference type="Proteomes" id="UP000183832"/>
    </source>
</evidence>
<gene>
    <name evidence="1" type="ORF">CLUMA_CG000275</name>
</gene>
<accession>A0A1J1HEG7</accession>
<name>A0A1J1HEG7_9DIPT</name>
<proteinExistence type="predicted"/>
<evidence type="ECO:0000313" key="1">
    <source>
        <dbReference type="EMBL" id="CRK86389.1"/>
    </source>
</evidence>
<organism evidence="1 2">
    <name type="scientific">Clunio marinus</name>
    <dbReference type="NCBI Taxonomy" id="568069"/>
    <lineage>
        <taxon>Eukaryota</taxon>
        <taxon>Metazoa</taxon>
        <taxon>Ecdysozoa</taxon>
        <taxon>Arthropoda</taxon>
        <taxon>Hexapoda</taxon>
        <taxon>Insecta</taxon>
        <taxon>Pterygota</taxon>
        <taxon>Neoptera</taxon>
        <taxon>Endopterygota</taxon>
        <taxon>Diptera</taxon>
        <taxon>Nematocera</taxon>
        <taxon>Chironomoidea</taxon>
        <taxon>Chironomidae</taxon>
        <taxon>Clunio</taxon>
    </lineage>
</organism>
<protein>
    <submittedName>
        <fullName evidence="1">CLUMA_CG000275, isoform A</fullName>
    </submittedName>
</protein>
<dbReference type="EMBL" id="CVRI01000001">
    <property type="protein sequence ID" value="CRK86389.1"/>
    <property type="molecule type" value="Genomic_DNA"/>
</dbReference>